<keyword evidence="2" id="KW-1185">Reference proteome</keyword>
<dbReference type="STRING" id="1268072.PSAB_07375"/>
<name>X4ZG81_9BACL</name>
<accession>X4ZG81</accession>
<dbReference type="AlphaFoldDB" id="X4ZG81"/>
<dbReference type="OrthoDB" id="2607744at2"/>
<dbReference type="RefSeq" id="WP_025333965.1">
    <property type="nucleotide sequence ID" value="NZ_CP004078.1"/>
</dbReference>
<reference evidence="1 2" key="1">
    <citation type="journal article" date="2014" name="PLoS Genet.">
        <title>Comparative Genomic Analysis of N2-Fixing and Non-N2-Fixing Paenibacillus spp.: Organization, Evolution and Expression of the Nitrogen Fixation Genes.</title>
        <authorList>
            <person name="Xie J.B."/>
            <person name="Du Z."/>
            <person name="Bai L."/>
            <person name="Tian C."/>
            <person name="Zhang Y."/>
            <person name="Xie J.Y."/>
            <person name="Wang T."/>
            <person name="Liu X."/>
            <person name="Chen X."/>
            <person name="Cheng Q."/>
            <person name="Chen S."/>
            <person name="Li J."/>
        </authorList>
    </citation>
    <scope>NUCLEOTIDE SEQUENCE [LARGE SCALE GENOMIC DNA]</scope>
    <source>
        <strain evidence="1 2">T27</strain>
    </source>
</reference>
<dbReference type="Proteomes" id="UP000019772">
    <property type="component" value="Chromosome"/>
</dbReference>
<proteinExistence type="predicted"/>
<dbReference type="EMBL" id="CP004078">
    <property type="protein sequence ID" value="AHV96407.1"/>
    <property type="molecule type" value="Genomic_DNA"/>
</dbReference>
<sequence length="185" mass="19512">MTMDHKDHKQVTITTGPVYVAPFNAPSSSAINDKLVVTLKNPTHKKLQAQVTLSLCPSPNPPVVVAGGTCTGNSVQTFEVNETDIHLGTFKVDPMTCLRIEKTFDNDQLFDTVIRLTATGDFKICEDSCEPICGLLEISSVVGSSGTGDGGVQSALPAEKTAFFQGYGGAPGVVLTDPQASIELV</sequence>
<protein>
    <submittedName>
        <fullName evidence="1">Uncharacterized protein</fullName>
    </submittedName>
</protein>
<organism evidence="1 2">
    <name type="scientific">Paenibacillus sabinae T27</name>
    <dbReference type="NCBI Taxonomy" id="1268072"/>
    <lineage>
        <taxon>Bacteria</taxon>
        <taxon>Bacillati</taxon>
        <taxon>Bacillota</taxon>
        <taxon>Bacilli</taxon>
        <taxon>Bacillales</taxon>
        <taxon>Paenibacillaceae</taxon>
        <taxon>Paenibacillus</taxon>
    </lineage>
</organism>
<evidence type="ECO:0000313" key="2">
    <source>
        <dbReference type="Proteomes" id="UP000019772"/>
    </source>
</evidence>
<dbReference type="HOGENOM" id="CLU_1459968_0_0_9"/>
<evidence type="ECO:0000313" key="1">
    <source>
        <dbReference type="EMBL" id="AHV96407.1"/>
    </source>
</evidence>
<dbReference type="KEGG" id="psab:PSAB_07375"/>
<gene>
    <name evidence="1" type="ORF">PSAB_07375</name>
</gene>